<evidence type="ECO:0000313" key="2">
    <source>
        <dbReference type="Proteomes" id="UP001216253"/>
    </source>
</evidence>
<dbReference type="RefSeq" id="WP_275229095.1">
    <property type="nucleotide sequence ID" value="NZ_JARESE010000049.1"/>
</dbReference>
<evidence type="ECO:0000313" key="1">
    <source>
        <dbReference type="EMBL" id="MDE8652993.1"/>
    </source>
</evidence>
<gene>
    <name evidence="1" type="ORF">PYV00_14900</name>
</gene>
<dbReference type="Proteomes" id="UP001216253">
    <property type="component" value="Unassembled WGS sequence"/>
</dbReference>
<protein>
    <submittedName>
        <fullName evidence="1">Uncharacterized protein</fullName>
    </submittedName>
</protein>
<keyword evidence="2" id="KW-1185">Reference proteome</keyword>
<proteinExistence type="predicted"/>
<sequence>MDLNQLLHHHQVALMRDAGLSFLPALGSSFDIVSHYARRITKLRDDMGVPQYPAWVRADALASGPVPG</sequence>
<organism evidence="1 2">
    <name type="scientific">Novosphingobium album</name>
    <name type="common">ex Liu et al. 2023</name>
    <dbReference type="NCBI Taxonomy" id="3031130"/>
    <lineage>
        <taxon>Bacteria</taxon>
        <taxon>Pseudomonadati</taxon>
        <taxon>Pseudomonadota</taxon>
        <taxon>Alphaproteobacteria</taxon>
        <taxon>Sphingomonadales</taxon>
        <taxon>Sphingomonadaceae</taxon>
        <taxon>Novosphingobium</taxon>
    </lineage>
</organism>
<reference evidence="1 2" key="1">
    <citation type="submission" date="2023-03" db="EMBL/GenBank/DDBJ databases">
        <title>NovoSphingobium album sp. nov. isolated from polycyclic aromatic hydrocarbons- and heavy-metal polluted soil.</title>
        <authorList>
            <person name="Liu Z."/>
            <person name="Wang K."/>
        </authorList>
    </citation>
    <scope>NUCLEOTIDE SEQUENCE [LARGE SCALE GENOMIC DNA]</scope>
    <source>
        <strain evidence="1 2">H3SJ31-1</strain>
    </source>
</reference>
<accession>A0ABT5WTF2</accession>
<name>A0ABT5WTF2_9SPHN</name>
<dbReference type="EMBL" id="JARESE010000049">
    <property type="protein sequence ID" value="MDE8652993.1"/>
    <property type="molecule type" value="Genomic_DNA"/>
</dbReference>
<comment type="caution">
    <text evidence="1">The sequence shown here is derived from an EMBL/GenBank/DDBJ whole genome shotgun (WGS) entry which is preliminary data.</text>
</comment>